<reference evidence="1 2" key="1">
    <citation type="journal article" date="2013" name="Genome Biol.">
        <title>The genome sequence of the most widely cultivated cacao type and its use to identify candidate genes regulating pod color.</title>
        <authorList>
            <person name="Motamayor J.C."/>
            <person name="Mockaitis K."/>
            <person name="Schmutz J."/>
            <person name="Haiminen N."/>
            <person name="Iii D.L."/>
            <person name="Cornejo O."/>
            <person name="Findley S.D."/>
            <person name="Zheng P."/>
            <person name="Utro F."/>
            <person name="Royaert S."/>
            <person name="Saski C."/>
            <person name="Jenkins J."/>
            <person name="Podicheti R."/>
            <person name="Zhao M."/>
            <person name="Scheffler B.E."/>
            <person name="Stack J.C."/>
            <person name="Feltus F.A."/>
            <person name="Mustiga G.M."/>
            <person name="Amores F."/>
            <person name="Phillips W."/>
            <person name="Marelli J.P."/>
            <person name="May G.D."/>
            <person name="Shapiro H."/>
            <person name="Ma J."/>
            <person name="Bustamante C.D."/>
            <person name="Schnell R.J."/>
            <person name="Main D."/>
            <person name="Gilbert D."/>
            <person name="Parida L."/>
            <person name="Kuhn D.N."/>
        </authorList>
    </citation>
    <scope>NUCLEOTIDE SEQUENCE [LARGE SCALE GENOMIC DNA]</scope>
    <source>
        <strain evidence="2">cv. Matina 1-6</strain>
    </source>
</reference>
<sequence length="173" mass="19301">MRKSRVLGLLSPFKVIQQIGCNFGPIDPIKRLLKPNLHLSSIPSYSKSLFRWHLDPNAPSQLPTRIKLPPPRRLPPLNPYYHRLHAPMIVPSSRTSPILLYSANSTRITLRATSSWVSDALSATPSTGPSVGPSCPPMSTAIDNEQAYSRLLSFMESIDARIIHRLDVLETQN</sequence>
<dbReference type="AlphaFoldDB" id="A0A061FX02"/>
<dbReference type="EMBL" id="CM001881">
    <property type="protein sequence ID" value="EOY21786.1"/>
    <property type="molecule type" value="Genomic_DNA"/>
</dbReference>
<evidence type="ECO:0000313" key="1">
    <source>
        <dbReference type="EMBL" id="EOY21786.1"/>
    </source>
</evidence>
<dbReference type="HOGENOM" id="CLU_1550306_0_0_1"/>
<protein>
    <submittedName>
        <fullName evidence="1">Uncharacterized protein</fullName>
    </submittedName>
</protein>
<accession>A0A061FX02</accession>
<organism evidence="1 2">
    <name type="scientific">Theobroma cacao</name>
    <name type="common">Cacao</name>
    <name type="synonym">Cocoa</name>
    <dbReference type="NCBI Taxonomy" id="3641"/>
    <lineage>
        <taxon>Eukaryota</taxon>
        <taxon>Viridiplantae</taxon>
        <taxon>Streptophyta</taxon>
        <taxon>Embryophyta</taxon>
        <taxon>Tracheophyta</taxon>
        <taxon>Spermatophyta</taxon>
        <taxon>Magnoliopsida</taxon>
        <taxon>eudicotyledons</taxon>
        <taxon>Gunneridae</taxon>
        <taxon>Pentapetalae</taxon>
        <taxon>rosids</taxon>
        <taxon>malvids</taxon>
        <taxon>Malvales</taxon>
        <taxon>Malvaceae</taxon>
        <taxon>Byttnerioideae</taxon>
        <taxon>Theobroma</taxon>
    </lineage>
</organism>
<name>A0A061FX02_THECC</name>
<keyword evidence="2" id="KW-1185">Reference proteome</keyword>
<gene>
    <name evidence="1" type="ORF">TCM_013907</name>
</gene>
<evidence type="ECO:0000313" key="2">
    <source>
        <dbReference type="Proteomes" id="UP000026915"/>
    </source>
</evidence>
<proteinExistence type="predicted"/>
<dbReference type="InParanoid" id="A0A061FX02"/>
<dbReference type="Gramene" id="EOY21786">
    <property type="protein sequence ID" value="EOY21786"/>
    <property type="gene ID" value="TCM_013907"/>
</dbReference>
<dbReference type="Proteomes" id="UP000026915">
    <property type="component" value="Chromosome 3"/>
</dbReference>